<dbReference type="Pfam" id="PF05741">
    <property type="entry name" value="zf-nanos"/>
    <property type="match status" value="1"/>
</dbReference>
<name>A0A1W5RZ16_OSCLO</name>
<evidence type="ECO:0000256" key="7">
    <source>
        <dbReference type="ARBA" id="ARBA00022884"/>
    </source>
</evidence>
<comment type="subcellular location">
    <subcellularLocation>
        <location evidence="1">Cytoplasm</location>
    </subcellularLocation>
</comment>
<dbReference type="Gene3D" id="4.10.60.30">
    <property type="entry name" value="Nanos, RNA-binding domain"/>
    <property type="match status" value="1"/>
</dbReference>
<dbReference type="AlphaFoldDB" id="A0A1W5RZ16"/>
<evidence type="ECO:0000256" key="2">
    <source>
        <dbReference type="ARBA" id="ARBA00022490"/>
    </source>
</evidence>
<evidence type="ECO:0000256" key="4">
    <source>
        <dbReference type="ARBA" id="ARBA00022771"/>
    </source>
</evidence>
<dbReference type="InterPro" id="IPR008705">
    <property type="entry name" value="Nanos/Xcar2"/>
</dbReference>
<dbReference type="EMBL" id="KX216825">
    <property type="protein sequence ID" value="AQX83030.1"/>
    <property type="molecule type" value="mRNA"/>
</dbReference>
<proteinExistence type="evidence at transcript level"/>
<dbReference type="GO" id="GO:0008270">
    <property type="term" value="F:zinc ion binding"/>
    <property type="evidence" value="ECO:0007669"/>
    <property type="project" value="UniProtKB-KW"/>
</dbReference>
<comment type="similarity">
    <text evidence="8">Belongs to the nanos family.</text>
</comment>
<dbReference type="GO" id="GO:0005737">
    <property type="term" value="C:cytoplasm"/>
    <property type="evidence" value="ECO:0007669"/>
    <property type="project" value="UniProtKB-SubCell"/>
</dbReference>
<dbReference type="GO" id="GO:0006417">
    <property type="term" value="P:regulation of translation"/>
    <property type="evidence" value="ECO:0007669"/>
    <property type="project" value="UniProtKB-UniRule"/>
</dbReference>
<evidence type="ECO:0000256" key="1">
    <source>
        <dbReference type="ARBA" id="ARBA00004496"/>
    </source>
</evidence>
<accession>A0A1W5RZ16</accession>
<dbReference type="PROSITE" id="PS51522">
    <property type="entry name" value="ZF_NANOS"/>
    <property type="match status" value="1"/>
</dbReference>
<evidence type="ECO:0000256" key="5">
    <source>
        <dbReference type="ARBA" id="ARBA00022833"/>
    </source>
</evidence>
<dbReference type="GO" id="GO:0003723">
    <property type="term" value="F:RNA binding"/>
    <property type="evidence" value="ECO:0007669"/>
    <property type="project" value="UniProtKB-UniRule"/>
</dbReference>
<dbReference type="PANTHER" id="PTHR12887">
    <property type="entry name" value="NANOS PROTEIN"/>
    <property type="match status" value="1"/>
</dbReference>
<protein>
    <submittedName>
        <fullName evidence="10">Nanos</fullName>
    </submittedName>
</protein>
<sequence>MAMSTRGGSGGGGIRTALSFTSADEAVTKTILSLATPTNSSPPQLFSVFHDYFGLAKLIPVAKKPDLLERGDSVGTDAASTPESPPFQREARHLEGFSDYQLLPPPPPPLREYYTSESTLGAGRGEPFYLGLPITKPCGRSGRITTNGVARSLQQRHKMLIALGRAGQRQVCVFCRNNGEDESVFATHTLRTPDGKIMCPILRAYTCPLCGAQGDDAHTVSYCPRNTKERSNH</sequence>
<organism evidence="10">
    <name type="scientific">Oscarella lobularis</name>
    <name type="common">Bubble oscar sponge</name>
    <name type="synonym">Halisarca lobularis</name>
    <dbReference type="NCBI Taxonomy" id="121494"/>
    <lineage>
        <taxon>Eukaryota</taxon>
        <taxon>Metazoa</taxon>
        <taxon>Porifera</taxon>
        <taxon>Homoscleromorpha</taxon>
        <taxon>Homosclerophorida</taxon>
        <taxon>Oscarellidae</taxon>
        <taxon>Oscarella</taxon>
    </lineage>
</organism>
<evidence type="ECO:0000256" key="3">
    <source>
        <dbReference type="ARBA" id="ARBA00022723"/>
    </source>
</evidence>
<evidence type="ECO:0000256" key="8">
    <source>
        <dbReference type="PROSITE-ProRule" id="PRU00855"/>
    </source>
</evidence>
<reference evidence="10" key="1">
    <citation type="submission" date="2016-05" db="EMBL/GenBank/DDBJ databases">
        <title>The stepping stone for understanding somatic and germ lines origins.</title>
        <authorList>
            <person name="Fierro-Constain L."/>
            <person name="Schenkelaars Q."/>
            <person name="Gazave E."/>
            <person name="Haguenauer A."/>
            <person name="Ereskovsky A."/>
            <person name="Borchiellini C."/>
        </authorList>
    </citation>
    <scope>NUCLEOTIDE SEQUENCE</scope>
</reference>
<keyword evidence="7 8" id="KW-0694">RNA-binding</keyword>
<feature type="domain" description="Nanos-type" evidence="9">
    <location>
        <begin position="171"/>
        <end position="225"/>
    </location>
</feature>
<keyword evidence="5" id="KW-0862">Zinc</keyword>
<keyword evidence="4 8" id="KW-0863">Zinc-finger</keyword>
<evidence type="ECO:0000259" key="9">
    <source>
        <dbReference type="PROSITE" id="PS51522"/>
    </source>
</evidence>
<keyword evidence="3" id="KW-0479">Metal-binding</keyword>
<keyword evidence="6 8" id="KW-0810">Translation regulation</keyword>
<keyword evidence="2" id="KW-0963">Cytoplasm</keyword>
<evidence type="ECO:0000256" key="6">
    <source>
        <dbReference type="ARBA" id="ARBA00022845"/>
    </source>
</evidence>
<dbReference type="InterPro" id="IPR024161">
    <property type="entry name" value="Znf_nanos-typ"/>
</dbReference>
<dbReference type="InterPro" id="IPR038129">
    <property type="entry name" value="Nanos_sf"/>
</dbReference>
<evidence type="ECO:0000313" key="10">
    <source>
        <dbReference type="EMBL" id="AQX83030.1"/>
    </source>
</evidence>